<dbReference type="InterPro" id="IPR003362">
    <property type="entry name" value="Bact_transf"/>
</dbReference>
<name>A0AAW9JXB0_CARML</name>
<dbReference type="EMBL" id="JAVBVO010000003">
    <property type="protein sequence ID" value="MDZ5759259.1"/>
    <property type="molecule type" value="Genomic_DNA"/>
</dbReference>
<dbReference type="GO" id="GO:0016780">
    <property type="term" value="F:phosphotransferase activity, for other substituted phosphate groups"/>
    <property type="evidence" value="ECO:0007669"/>
    <property type="project" value="TreeGrafter"/>
</dbReference>
<evidence type="ECO:0000256" key="2">
    <source>
        <dbReference type="SAM" id="Phobius"/>
    </source>
</evidence>
<protein>
    <submittedName>
        <fullName evidence="4">Sugar transferase</fullName>
        <ecNumber evidence="4">2.7.8.-</ecNumber>
    </submittedName>
</protein>
<comment type="similarity">
    <text evidence="1">Belongs to the bacterial sugar transferase family.</text>
</comment>
<feature type="domain" description="Bacterial sugar transferase" evidence="3">
    <location>
        <begin position="20"/>
        <end position="206"/>
    </location>
</feature>
<feature type="transmembrane region" description="Helical" evidence="2">
    <location>
        <begin position="21"/>
        <end position="45"/>
    </location>
</feature>
<proteinExistence type="inferred from homology"/>
<keyword evidence="2" id="KW-0472">Membrane</keyword>
<evidence type="ECO:0000313" key="4">
    <source>
        <dbReference type="EMBL" id="MDZ5759259.1"/>
    </source>
</evidence>
<evidence type="ECO:0000313" key="5">
    <source>
        <dbReference type="Proteomes" id="UP001290462"/>
    </source>
</evidence>
<keyword evidence="2" id="KW-1133">Transmembrane helix</keyword>
<evidence type="ECO:0000256" key="1">
    <source>
        <dbReference type="ARBA" id="ARBA00006464"/>
    </source>
</evidence>
<dbReference type="Proteomes" id="UP001290462">
    <property type="component" value="Unassembled WGS sequence"/>
</dbReference>
<gene>
    <name evidence="4" type="ORF">RAK27_11360</name>
</gene>
<dbReference type="EC" id="2.7.8.-" evidence="4"/>
<dbReference type="Pfam" id="PF02397">
    <property type="entry name" value="Bac_transf"/>
    <property type="match status" value="1"/>
</dbReference>
<evidence type="ECO:0000259" key="3">
    <source>
        <dbReference type="Pfam" id="PF02397"/>
    </source>
</evidence>
<dbReference type="AlphaFoldDB" id="A0AAW9JXB0"/>
<dbReference type="PANTHER" id="PTHR30576">
    <property type="entry name" value="COLANIC BIOSYNTHESIS UDP-GLUCOSE LIPID CARRIER TRANSFERASE"/>
    <property type="match status" value="1"/>
</dbReference>
<organism evidence="4 5">
    <name type="scientific">Carnobacterium maltaromaticum</name>
    <name type="common">Carnobacterium piscicola</name>
    <dbReference type="NCBI Taxonomy" id="2751"/>
    <lineage>
        <taxon>Bacteria</taxon>
        <taxon>Bacillati</taxon>
        <taxon>Bacillota</taxon>
        <taxon>Bacilli</taxon>
        <taxon>Lactobacillales</taxon>
        <taxon>Carnobacteriaceae</taxon>
        <taxon>Carnobacterium</taxon>
    </lineage>
</organism>
<sequence length="213" mass="25016">MQVTKKIPAKRWRYYEELMRFFDIAFVIVALLVSWPLLLIVALMIKMENIKAPVLFRQRRVGKDGATFYIYKFRSMHTNAENLLAKLQASNEMDGQMFKMKRDPRITKIGMFIRKFSIDELPQFYNVLKGEMSMIGPRPALISEYENYSTLAKRRVSVKPGCTGLWQVSGRNKLTFDEMIRLDLHYIENQSLVLNIKILFRTIKEFTHLGSGY</sequence>
<dbReference type="PANTHER" id="PTHR30576:SF10">
    <property type="entry name" value="SLL5057 PROTEIN"/>
    <property type="match status" value="1"/>
</dbReference>
<keyword evidence="2" id="KW-0812">Transmembrane</keyword>
<reference evidence="4" key="1">
    <citation type="submission" date="2023-08" db="EMBL/GenBank/DDBJ databases">
        <title>Genomic characterization of piscicolin 126 produced by Carnobacterium maltaromaticum CM22 strain isolated from salmon (Salmo salar).</title>
        <authorList>
            <person name="Gonzalez-Gragera E."/>
            <person name="Garcia-Lopez J.D."/>
            <person name="Teso-Perez C."/>
            <person name="Gimenez-Hernandez I."/>
            <person name="Peralta-Sanchez J.M."/>
            <person name="Valdivia E."/>
            <person name="Montalban-Lopez M."/>
            <person name="Martin-Platero A.M."/>
            <person name="Banos A."/>
            <person name="Martinez-Bueno M."/>
        </authorList>
    </citation>
    <scope>NUCLEOTIDE SEQUENCE</scope>
    <source>
        <strain evidence="4">CM22</strain>
    </source>
</reference>
<keyword evidence="4" id="KW-0808">Transferase</keyword>
<accession>A0AAW9JXB0</accession>
<comment type="caution">
    <text evidence="4">The sequence shown here is derived from an EMBL/GenBank/DDBJ whole genome shotgun (WGS) entry which is preliminary data.</text>
</comment>
<dbReference type="RefSeq" id="WP_322809137.1">
    <property type="nucleotide sequence ID" value="NZ_JAVBVO010000003.1"/>
</dbReference>